<gene>
    <name evidence="2" type="ORF">NCTC9836_01371</name>
</gene>
<evidence type="ECO:0000313" key="3">
    <source>
        <dbReference type="Proteomes" id="UP000254664"/>
    </source>
</evidence>
<keyword evidence="1" id="KW-1133">Transmembrane helix</keyword>
<dbReference type="Proteomes" id="UP000254664">
    <property type="component" value="Unassembled WGS sequence"/>
</dbReference>
<organism evidence="2 3">
    <name type="scientific">Clostridium putrefaciens</name>
    <dbReference type="NCBI Taxonomy" id="99675"/>
    <lineage>
        <taxon>Bacteria</taxon>
        <taxon>Bacillati</taxon>
        <taxon>Bacillota</taxon>
        <taxon>Clostridia</taxon>
        <taxon>Eubacteriales</taxon>
        <taxon>Clostridiaceae</taxon>
        <taxon>Clostridium</taxon>
    </lineage>
</organism>
<keyword evidence="3" id="KW-1185">Reference proteome</keyword>
<dbReference type="AlphaFoldDB" id="A0A381J6X9"/>
<evidence type="ECO:0000256" key="1">
    <source>
        <dbReference type="SAM" id="Phobius"/>
    </source>
</evidence>
<name>A0A381J6X9_9CLOT</name>
<evidence type="ECO:0000313" key="2">
    <source>
        <dbReference type="EMBL" id="SUY47044.1"/>
    </source>
</evidence>
<keyword evidence="1" id="KW-0472">Membrane</keyword>
<dbReference type="RefSeq" id="WP_115641047.1">
    <property type="nucleotide sequence ID" value="NZ_UFWZ01000001.1"/>
</dbReference>
<proteinExistence type="predicted"/>
<dbReference type="EMBL" id="UFWZ01000001">
    <property type="protein sequence ID" value="SUY47044.1"/>
    <property type="molecule type" value="Genomic_DNA"/>
</dbReference>
<accession>A0A381J6X9</accession>
<feature type="transmembrane region" description="Helical" evidence="1">
    <location>
        <begin position="63"/>
        <end position="82"/>
    </location>
</feature>
<sequence length="83" mass="9401">MNKNPKLKFIAILIYIIPILVITILSKSSKLFLLSVGFMTTSLGLSMRFIPNYIGYCKETDKYSNSILFIISGIIFIIISISY</sequence>
<protein>
    <submittedName>
        <fullName evidence="2">Uncharacterized protein</fullName>
    </submittedName>
</protein>
<feature type="transmembrane region" description="Helical" evidence="1">
    <location>
        <begin position="7"/>
        <end position="25"/>
    </location>
</feature>
<keyword evidence="1" id="KW-0812">Transmembrane</keyword>
<reference evidence="2 3" key="1">
    <citation type="submission" date="2018-06" db="EMBL/GenBank/DDBJ databases">
        <authorList>
            <consortium name="Pathogen Informatics"/>
            <person name="Doyle S."/>
        </authorList>
    </citation>
    <scope>NUCLEOTIDE SEQUENCE [LARGE SCALE GENOMIC DNA]</scope>
    <source>
        <strain evidence="2 3">NCTC9836</strain>
    </source>
</reference>
<feature type="transmembrane region" description="Helical" evidence="1">
    <location>
        <begin position="31"/>
        <end position="51"/>
    </location>
</feature>